<sequence>MNVSYQVPGRVPEDGTRELVSRYWRERFNGEPYYTDGELFEDYEPAYLAGHEARIRGSERAYDEIEPELHRNWDAQRGPRSLSWSKARHAVRRGWESAREIAGQDGRR</sequence>
<protein>
    <submittedName>
        <fullName evidence="1">Uncharacterized protein</fullName>
    </submittedName>
</protein>
<dbReference type="Proteomes" id="UP000623958">
    <property type="component" value="Unassembled WGS sequence"/>
</dbReference>
<keyword evidence="2" id="KW-1185">Reference proteome</keyword>
<name>A0A919KIL9_9XANT</name>
<gene>
    <name evidence="1" type="ORF">GCM10009090_24680</name>
</gene>
<proteinExistence type="predicted"/>
<organism evidence="1 2">
    <name type="scientific">Xanthomonas boreopolis</name>
    <dbReference type="NCBI Taxonomy" id="86183"/>
    <lineage>
        <taxon>Bacteria</taxon>
        <taxon>Pseudomonadati</taxon>
        <taxon>Pseudomonadota</taxon>
        <taxon>Gammaproteobacteria</taxon>
        <taxon>Lysobacterales</taxon>
        <taxon>Lysobacteraceae</taxon>
        <taxon>Xanthomonas</taxon>
    </lineage>
</organism>
<evidence type="ECO:0000313" key="2">
    <source>
        <dbReference type="Proteomes" id="UP000623958"/>
    </source>
</evidence>
<dbReference type="AlphaFoldDB" id="A0A919KIL9"/>
<reference evidence="1" key="2">
    <citation type="submission" date="2020-09" db="EMBL/GenBank/DDBJ databases">
        <authorList>
            <person name="Sun Q."/>
            <person name="Ohkuma M."/>
        </authorList>
    </citation>
    <scope>NUCLEOTIDE SEQUENCE</scope>
    <source>
        <strain evidence="1">JCM 13306</strain>
    </source>
</reference>
<evidence type="ECO:0000313" key="1">
    <source>
        <dbReference type="EMBL" id="GHH55825.1"/>
    </source>
</evidence>
<accession>A0A919KIL9</accession>
<comment type="caution">
    <text evidence="1">The sequence shown here is derived from an EMBL/GenBank/DDBJ whole genome shotgun (WGS) entry which is preliminary data.</text>
</comment>
<reference evidence="1" key="1">
    <citation type="journal article" date="2014" name="Int. J. Syst. Evol. Microbiol.">
        <title>Complete genome sequence of Corynebacterium casei LMG S-19264T (=DSM 44701T), isolated from a smear-ripened cheese.</title>
        <authorList>
            <consortium name="US DOE Joint Genome Institute (JGI-PGF)"/>
            <person name="Walter F."/>
            <person name="Albersmeier A."/>
            <person name="Kalinowski J."/>
            <person name="Ruckert C."/>
        </authorList>
    </citation>
    <scope>NUCLEOTIDE SEQUENCE</scope>
    <source>
        <strain evidence="1">JCM 13306</strain>
    </source>
</reference>
<dbReference type="RefSeq" id="WP_434026482.1">
    <property type="nucleotide sequence ID" value="NZ_BNBA01000019.1"/>
</dbReference>
<dbReference type="EMBL" id="BNBA01000019">
    <property type="protein sequence ID" value="GHH55825.1"/>
    <property type="molecule type" value="Genomic_DNA"/>
</dbReference>